<gene>
    <name evidence="1" type="ORF">LFW2832_00881</name>
</gene>
<dbReference type="EMBL" id="CABMJJ010000009">
    <property type="protein sequence ID" value="VVC04324.1"/>
    <property type="molecule type" value="Genomic_DNA"/>
</dbReference>
<sequence>MADRSEEIITELTSIGITEHDALVIADCIITRKSCSWVNTDEVNDNLLRDLNNLIKKHDYGITVKVDAVPTRNKYIWDVKVNK</sequence>
<accession>A0A5E4LQQ4</accession>
<dbReference type="AlphaFoldDB" id="A0A5E4LQQ4"/>
<name>A0A5E4LQQ4_9ARCH</name>
<proteinExistence type="predicted"/>
<comment type="caution">
    <text evidence="1">The sequence shown here is derived from an EMBL/GenBank/DDBJ whole genome shotgun (WGS) entry which is preliminary data.</text>
</comment>
<organism evidence="1 2">
    <name type="scientific">Candidatus Bilamarchaeum dharawalense</name>
    <dbReference type="NCBI Taxonomy" id="2885759"/>
    <lineage>
        <taxon>Archaea</taxon>
        <taxon>Candidatus Micrarchaeota</taxon>
        <taxon>Candidatus Micrarchaeia</taxon>
        <taxon>Candidatus Anstonellales</taxon>
        <taxon>Candidatus Bilamarchaeaceae</taxon>
        <taxon>Candidatus Bilamarchaeum</taxon>
    </lineage>
</organism>
<protein>
    <submittedName>
        <fullName evidence="1">Uncharacterized protein</fullName>
    </submittedName>
</protein>
<reference evidence="1 2" key="1">
    <citation type="submission" date="2019-08" db="EMBL/GenBank/DDBJ databases">
        <authorList>
            <person name="Vazquez-Campos X."/>
        </authorList>
    </citation>
    <scope>NUCLEOTIDE SEQUENCE [LARGE SCALE GENOMIC DNA]</scope>
    <source>
        <strain evidence="1">LFW-283_2</strain>
    </source>
</reference>
<evidence type="ECO:0000313" key="2">
    <source>
        <dbReference type="Proteomes" id="UP000789941"/>
    </source>
</evidence>
<dbReference type="Proteomes" id="UP000789941">
    <property type="component" value="Unassembled WGS sequence"/>
</dbReference>
<evidence type="ECO:0000313" key="1">
    <source>
        <dbReference type="EMBL" id="VVC04324.1"/>
    </source>
</evidence>